<dbReference type="RefSeq" id="WP_085518196.1">
    <property type="nucleotide sequence ID" value="NZ_FXAW01000006.1"/>
</dbReference>
<evidence type="ECO:0000259" key="3">
    <source>
        <dbReference type="Pfam" id="PF04389"/>
    </source>
</evidence>
<protein>
    <submittedName>
        <fullName evidence="4">Peptidase family M28</fullName>
    </submittedName>
</protein>
<keyword evidence="1" id="KW-0808">Transferase</keyword>
<dbReference type="OrthoDB" id="9773494at2"/>
<dbReference type="AlphaFoldDB" id="A0A1X7KPZ3"/>
<evidence type="ECO:0000313" key="5">
    <source>
        <dbReference type="Proteomes" id="UP000193804"/>
    </source>
</evidence>
<dbReference type="EMBL" id="FXAW01000006">
    <property type="protein sequence ID" value="SMG43588.1"/>
    <property type="molecule type" value="Genomic_DNA"/>
</dbReference>
<dbReference type="PROSITE" id="PS51257">
    <property type="entry name" value="PROKAR_LIPOPROTEIN"/>
    <property type="match status" value="1"/>
</dbReference>
<reference evidence="5" key="1">
    <citation type="submission" date="2017-04" db="EMBL/GenBank/DDBJ databases">
        <authorList>
            <person name="Varghese N."/>
            <person name="Submissions S."/>
        </authorList>
    </citation>
    <scope>NUCLEOTIDE SEQUENCE [LARGE SCALE GENOMIC DNA]</scope>
    <source>
        <strain evidence="5">DSM 4125</strain>
    </source>
</reference>
<dbReference type="Pfam" id="PF04389">
    <property type="entry name" value="Peptidase_M28"/>
    <property type="match status" value="1"/>
</dbReference>
<keyword evidence="5" id="KW-1185">Reference proteome</keyword>
<organism evidence="4 5">
    <name type="scientific">Marivirga sericea</name>
    <dbReference type="NCBI Taxonomy" id="1028"/>
    <lineage>
        <taxon>Bacteria</taxon>
        <taxon>Pseudomonadati</taxon>
        <taxon>Bacteroidota</taxon>
        <taxon>Cytophagia</taxon>
        <taxon>Cytophagales</taxon>
        <taxon>Marivirgaceae</taxon>
        <taxon>Marivirga</taxon>
    </lineage>
</organism>
<accession>A0A1X7KPZ3</accession>
<sequence length="331" mass="37237">MKNFISILFIVLLTISCDSSKEKKNELSEETEKKDLQVPSFSGAIAYQFVQTQVDFGPRVPNTDPHSKTAQYLISQLETFGANVKTQKFEADTYDGEVWNLTNIIGSIQPEKTKRILLAAHWDTRKIADKDTERKDEPIDGANDGASGVGVILEVVKAIQNAEHKPNVGIDIIFFDGEDNGEPQGLSGRDPSKTWWCLGSQYWSQNKHIPGYSAYYGILLDMVGGVNAQFHKEGYSMKYAPSIVEKVWNTADQIGYGRYFINNNVASITDDHYFVNEFGKIPMIDIIAHEPTSGDFFPDFHHTHKDNMDIISQETLKAVGQTLLQVIYEEQ</sequence>
<evidence type="ECO:0000256" key="2">
    <source>
        <dbReference type="ARBA" id="ARBA00023315"/>
    </source>
</evidence>
<dbReference type="SUPFAM" id="SSF53187">
    <property type="entry name" value="Zn-dependent exopeptidases"/>
    <property type="match status" value="1"/>
</dbReference>
<feature type="domain" description="Peptidase M28" evidence="3">
    <location>
        <begin position="103"/>
        <end position="326"/>
    </location>
</feature>
<evidence type="ECO:0000313" key="4">
    <source>
        <dbReference type="EMBL" id="SMG43588.1"/>
    </source>
</evidence>
<dbReference type="GO" id="GO:0008270">
    <property type="term" value="F:zinc ion binding"/>
    <property type="evidence" value="ECO:0007669"/>
    <property type="project" value="TreeGrafter"/>
</dbReference>
<dbReference type="PANTHER" id="PTHR12283:SF6">
    <property type="entry name" value="GLUTAMINYL-PEPTIDE CYCLOTRANSFERASE-RELATED"/>
    <property type="match status" value="1"/>
</dbReference>
<dbReference type="InterPro" id="IPR040234">
    <property type="entry name" value="QC/QCL"/>
</dbReference>
<gene>
    <name evidence="4" type="ORF">SAMN05661096_03050</name>
</gene>
<proteinExistence type="predicted"/>
<name>A0A1X7KPZ3_9BACT</name>
<keyword evidence="2" id="KW-0012">Acyltransferase</keyword>
<evidence type="ECO:0000256" key="1">
    <source>
        <dbReference type="ARBA" id="ARBA00022679"/>
    </source>
</evidence>
<dbReference type="PANTHER" id="PTHR12283">
    <property type="entry name" value="GLUTAMINYL-PEPTIDE CYCLOTRANSFERASE"/>
    <property type="match status" value="1"/>
</dbReference>
<dbReference type="GO" id="GO:0016603">
    <property type="term" value="F:glutaminyl-peptide cyclotransferase activity"/>
    <property type="evidence" value="ECO:0007669"/>
    <property type="project" value="TreeGrafter"/>
</dbReference>
<dbReference type="STRING" id="1028.SAMN05661096_03050"/>
<dbReference type="Proteomes" id="UP000193804">
    <property type="component" value="Unassembled WGS sequence"/>
</dbReference>
<dbReference type="InterPro" id="IPR007484">
    <property type="entry name" value="Peptidase_M28"/>
</dbReference>
<dbReference type="Gene3D" id="3.40.630.10">
    <property type="entry name" value="Zn peptidases"/>
    <property type="match status" value="1"/>
</dbReference>